<dbReference type="EMBL" id="MGDB01000072">
    <property type="protein sequence ID" value="OGL41355.1"/>
    <property type="molecule type" value="Genomic_DNA"/>
</dbReference>
<organism evidence="1 2">
    <name type="scientific">Candidatus Schekmanbacteria bacterium GWA2_38_11</name>
    <dbReference type="NCBI Taxonomy" id="1817876"/>
    <lineage>
        <taxon>Bacteria</taxon>
        <taxon>Candidatus Schekmaniibacteriota</taxon>
    </lineage>
</organism>
<dbReference type="Proteomes" id="UP000178526">
    <property type="component" value="Unassembled WGS sequence"/>
</dbReference>
<name>A0A1F7RIE2_9BACT</name>
<accession>A0A1F7RIE2</accession>
<protein>
    <submittedName>
        <fullName evidence="1">Uncharacterized protein</fullName>
    </submittedName>
</protein>
<gene>
    <name evidence="1" type="ORF">A2042_05545</name>
</gene>
<evidence type="ECO:0000313" key="2">
    <source>
        <dbReference type="Proteomes" id="UP000178526"/>
    </source>
</evidence>
<dbReference type="AlphaFoldDB" id="A0A1F7RIE2"/>
<sequence>MEKRIIRRSIRRTKSLKLKSRIKFVENIFNPFVSKSLKRIQGFEDSRILVLSNPPLIKGEGGI</sequence>
<comment type="caution">
    <text evidence="1">The sequence shown here is derived from an EMBL/GenBank/DDBJ whole genome shotgun (WGS) entry which is preliminary data.</text>
</comment>
<proteinExistence type="predicted"/>
<evidence type="ECO:0000313" key="1">
    <source>
        <dbReference type="EMBL" id="OGL41355.1"/>
    </source>
</evidence>
<reference evidence="1 2" key="1">
    <citation type="journal article" date="2016" name="Nat. Commun.">
        <title>Thousands of microbial genomes shed light on interconnected biogeochemical processes in an aquifer system.</title>
        <authorList>
            <person name="Anantharaman K."/>
            <person name="Brown C.T."/>
            <person name="Hug L.A."/>
            <person name="Sharon I."/>
            <person name="Castelle C.J."/>
            <person name="Probst A.J."/>
            <person name="Thomas B.C."/>
            <person name="Singh A."/>
            <person name="Wilkins M.J."/>
            <person name="Karaoz U."/>
            <person name="Brodie E.L."/>
            <person name="Williams K.H."/>
            <person name="Hubbard S.S."/>
            <person name="Banfield J.F."/>
        </authorList>
    </citation>
    <scope>NUCLEOTIDE SEQUENCE [LARGE SCALE GENOMIC DNA]</scope>
</reference>